<evidence type="ECO:0000256" key="5">
    <source>
        <dbReference type="ARBA" id="ARBA00022801"/>
    </source>
</evidence>
<dbReference type="GO" id="GO:0005829">
    <property type="term" value="C:cytosol"/>
    <property type="evidence" value="ECO:0007669"/>
    <property type="project" value="TreeGrafter"/>
</dbReference>
<keyword evidence="6" id="KW-0067">ATP-binding</keyword>
<accession>A0A368FLP3</accession>
<dbReference type="GO" id="GO:0005524">
    <property type="term" value="F:ATP binding"/>
    <property type="evidence" value="ECO:0007669"/>
    <property type="project" value="UniProtKB-KW"/>
</dbReference>
<dbReference type="InterPro" id="IPR050168">
    <property type="entry name" value="AAA_ATPase_domain"/>
</dbReference>
<dbReference type="EMBL" id="JOJR01000995">
    <property type="protein sequence ID" value="RCN32962.1"/>
    <property type="molecule type" value="Genomic_DNA"/>
</dbReference>
<dbReference type="SUPFAM" id="SSF52540">
    <property type="entry name" value="P-loop containing nucleoside triphosphate hydrolases"/>
    <property type="match status" value="1"/>
</dbReference>
<evidence type="ECO:0000256" key="8">
    <source>
        <dbReference type="ARBA" id="ARBA00034811"/>
    </source>
</evidence>
<comment type="catalytic activity">
    <reaction evidence="10">
        <text>ATP + H2O = ADP + phosphate + H(+)</text>
        <dbReference type="Rhea" id="RHEA:13065"/>
        <dbReference type="ChEBI" id="CHEBI:15377"/>
        <dbReference type="ChEBI" id="CHEBI:15378"/>
        <dbReference type="ChEBI" id="CHEBI:30616"/>
        <dbReference type="ChEBI" id="CHEBI:43474"/>
        <dbReference type="ChEBI" id="CHEBI:456216"/>
    </reaction>
    <physiologicalReaction direction="left-to-right" evidence="10">
        <dbReference type="Rhea" id="RHEA:13066"/>
    </physiologicalReaction>
</comment>
<dbReference type="InterPro" id="IPR003593">
    <property type="entry name" value="AAA+_ATPase"/>
</dbReference>
<feature type="non-terminal residue" evidence="12">
    <location>
        <position position="311"/>
    </location>
</feature>
<dbReference type="InterPro" id="IPR003959">
    <property type="entry name" value="ATPase_AAA_core"/>
</dbReference>
<evidence type="ECO:0000256" key="6">
    <source>
        <dbReference type="ARBA" id="ARBA00022840"/>
    </source>
</evidence>
<keyword evidence="13" id="KW-1185">Reference proteome</keyword>
<evidence type="ECO:0000256" key="9">
    <source>
        <dbReference type="ARBA" id="ARBA00034920"/>
    </source>
</evidence>
<dbReference type="GO" id="GO:0016887">
    <property type="term" value="F:ATP hydrolysis activity"/>
    <property type="evidence" value="ECO:0007669"/>
    <property type="project" value="InterPro"/>
</dbReference>
<dbReference type="AlphaFoldDB" id="A0A368FLP3"/>
<dbReference type="GO" id="GO:0016558">
    <property type="term" value="P:protein import into peroxisome matrix"/>
    <property type="evidence" value="ECO:0007669"/>
    <property type="project" value="TreeGrafter"/>
</dbReference>
<dbReference type="Proteomes" id="UP000252519">
    <property type="component" value="Unassembled WGS sequence"/>
</dbReference>
<evidence type="ECO:0000313" key="13">
    <source>
        <dbReference type="Proteomes" id="UP000252519"/>
    </source>
</evidence>
<dbReference type="SMART" id="SM00382">
    <property type="entry name" value="AAA"/>
    <property type="match status" value="1"/>
</dbReference>
<dbReference type="Gene3D" id="3.40.50.300">
    <property type="entry name" value="P-loop containing nucleotide triphosphate hydrolases"/>
    <property type="match status" value="1"/>
</dbReference>
<name>A0A368FLP3_ANCCA</name>
<keyword evidence="4" id="KW-0547">Nucleotide-binding</keyword>
<comment type="subcellular location">
    <subcellularLocation>
        <location evidence="1">Membrane</location>
    </subcellularLocation>
</comment>
<dbReference type="PANTHER" id="PTHR23077">
    <property type="entry name" value="AAA-FAMILY ATPASE"/>
    <property type="match status" value="1"/>
</dbReference>
<evidence type="ECO:0000256" key="10">
    <source>
        <dbReference type="ARBA" id="ARBA00048778"/>
    </source>
</evidence>
<dbReference type="GO" id="GO:0005778">
    <property type="term" value="C:peroxisomal membrane"/>
    <property type="evidence" value="ECO:0007669"/>
    <property type="project" value="TreeGrafter"/>
</dbReference>
<evidence type="ECO:0000313" key="12">
    <source>
        <dbReference type="EMBL" id="RCN32962.1"/>
    </source>
</evidence>
<keyword evidence="5" id="KW-0378">Hydrolase</keyword>
<evidence type="ECO:0000256" key="2">
    <source>
        <dbReference type="ARBA" id="ARBA00006914"/>
    </source>
</evidence>
<reference evidence="12 13" key="1">
    <citation type="submission" date="2014-10" db="EMBL/GenBank/DDBJ databases">
        <title>Draft genome of the hookworm Ancylostoma caninum.</title>
        <authorList>
            <person name="Mitreva M."/>
        </authorList>
    </citation>
    <scope>NUCLEOTIDE SEQUENCE [LARGE SCALE GENOMIC DNA]</scope>
    <source>
        <strain evidence="12 13">Baltimore</strain>
    </source>
</reference>
<dbReference type="OrthoDB" id="2187at2759"/>
<dbReference type="Gene3D" id="1.10.8.60">
    <property type="match status" value="1"/>
</dbReference>
<proteinExistence type="inferred from homology"/>
<gene>
    <name evidence="12" type="ORF">ANCCAN_21205</name>
</gene>
<dbReference type="STRING" id="29170.A0A368FLP3"/>
<dbReference type="FunFam" id="3.40.50.300:FF:000109">
    <property type="entry name" value="Peroxisomal biogenesis factor 6"/>
    <property type="match status" value="1"/>
</dbReference>
<evidence type="ECO:0000256" key="4">
    <source>
        <dbReference type="ARBA" id="ARBA00022741"/>
    </source>
</evidence>
<comment type="similarity">
    <text evidence="2">Belongs to the AAA ATPase family.</text>
</comment>
<evidence type="ECO:0000256" key="1">
    <source>
        <dbReference type="ARBA" id="ARBA00004370"/>
    </source>
</evidence>
<dbReference type="PANTHER" id="PTHR23077:SF9">
    <property type="entry name" value="PEROXISOMAL ATPASE PEX6"/>
    <property type="match status" value="1"/>
</dbReference>
<evidence type="ECO:0000256" key="7">
    <source>
        <dbReference type="ARBA" id="ARBA00023136"/>
    </source>
</evidence>
<dbReference type="Pfam" id="PF00004">
    <property type="entry name" value="AAA"/>
    <property type="match status" value="1"/>
</dbReference>
<protein>
    <recommendedName>
        <fullName evidence="8">Peroxisomal ATPase PEX6</fullName>
    </recommendedName>
    <alternativeName>
        <fullName evidence="9">Peroxin-6</fullName>
    </alternativeName>
</protein>
<organism evidence="12 13">
    <name type="scientific">Ancylostoma caninum</name>
    <name type="common">Dog hookworm</name>
    <dbReference type="NCBI Taxonomy" id="29170"/>
    <lineage>
        <taxon>Eukaryota</taxon>
        <taxon>Metazoa</taxon>
        <taxon>Ecdysozoa</taxon>
        <taxon>Nematoda</taxon>
        <taxon>Chromadorea</taxon>
        <taxon>Rhabditida</taxon>
        <taxon>Rhabditina</taxon>
        <taxon>Rhabditomorpha</taxon>
        <taxon>Strongyloidea</taxon>
        <taxon>Ancylostomatidae</taxon>
        <taxon>Ancylostomatinae</taxon>
        <taxon>Ancylostoma</taxon>
    </lineage>
</organism>
<feature type="domain" description="AAA+ ATPase" evidence="11">
    <location>
        <begin position="114"/>
        <end position="254"/>
    </location>
</feature>
<keyword evidence="7" id="KW-0472">Membrane</keyword>
<dbReference type="InterPro" id="IPR027417">
    <property type="entry name" value="P-loop_NTPase"/>
</dbReference>
<comment type="caution">
    <text evidence="12">The sequence shown here is derived from an EMBL/GenBank/DDBJ whole genome shotgun (WGS) entry which is preliminary data.</text>
</comment>
<keyword evidence="3" id="KW-0962">Peroxisome biogenesis</keyword>
<sequence length="311" mass="33984">MIEHLDENTRLSFLSTRMPFELAKFAARNTAGFVIAELINLLKDAHFRMTVLEADRLEMSHVEWAIDKRNASFADAIGAPKIPSVSWDDVGGLEETKRTVIESIEASLHGTGVRRSGVIFFGPPGCGKTLIAKAVATEFKIAFLNVKGPELLNKYVGQSEENLRKVFERARQASPCVIFFDELDSLAPSRGRSGDSGGVTDRIVSQLLAELDSLHQSPHVKVFLMAATNRADLLDPALLAPGRFDKVIHVTPGTDVDSKLKILQAVTRKVHLADDVDLLAVAKQCDDTMTGAEMQAFVSAAVMESIREQVA</sequence>
<evidence type="ECO:0000256" key="3">
    <source>
        <dbReference type="ARBA" id="ARBA00022593"/>
    </source>
</evidence>
<evidence type="ECO:0000259" key="11">
    <source>
        <dbReference type="SMART" id="SM00382"/>
    </source>
</evidence>